<proteinExistence type="predicted"/>
<protein>
    <submittedName>
        <fullName evidence="2">Uncharacterized protein</fullName>
    </submittedName>
</protein>
<accession>A0A2A9EPQ6</accession>
<keyword evidence="1" id="KW-1133">Transmembrane helix</keyword>
<keyword evidence="1" id="KW-0472">Membrane</keyword>
<dbReference type="RefSeq" id="WP_098484477.1">
    <property type="nucleotide sequence ID" value="NZ_PDJI01000004.1"/>
</dbReference>
<evidence type="ECO:0000313" key="3">
    <source>
        <dbReference type="Proteomes" id="UP000222106"/>
    </source>
</evidence>
<organism evidence="2 3">
    <name type="scientific">Georgenia soli</name>
    <dbReference type="NCBI Taxonomy" id="638953"/>
    <lineage>
        <taxon>Bacteria</taxon>
        <taxon>Bacillati</taxon>
        <taxon>Actinomycetota</taxon>
        <taxon>Actinomycetes</taxon>
        <taxon>Micrococcales</taxon>
        <taxon>Bogoriellaceae</taxon>
        <taxon>Georgenia</taxon>
    </lineage>
</organism>
<dbReference type="EMBL" id="PDJI01000004">
    <property type="protein sequence ID" value="PFG40586.1"/>
    <property type="molecule type" value="Genomic_DNA"/>
</dbReference>
<keyword evidence="3" id="KW-1185">Reference proteome</keyword>
<dbReference type="NCBIfam" id="NF038354">
    <property type="entry name" value="trnsprt_adja_43"/>
    <property type="match status" value="1"/>
</dbReference>
<dbReference type="Proteomes" id="UP000222106">
    <property type="component" value="Unassembled WGS sequence"/>
</dbReference>
<reference evidence="2 3" key="1">
    <citation type="submission" date="2017-10" db="EMBL/GenBank/DDBJ databases">
        <title>Sequencing the genomes of 1000 actinobacteria strains.</title>
        <authorList>
            <person name="Klenk H.-P."/>
        </authorList>
    </citation>
    <scope>NUCLEOTIDE SEQUENCE [LARGE SCALE GENOMIC DNA]</scope>
    <source>
        <strain evidence="2 3">DSM 21838</strain>
    </source>
</reference>
<sequence>MAAALSAYVLMWPALVLVVMAAIARGFAKDVRDARREGRDIV</sequence>
<evidence type="ECO:0000313" key="2">
    <source>
        <dbReference type="EMBL" id="PFG40586.1"/>
    </source>
</evidence>
<dbReference type="InterPro" id="IPR049820">
    <property type="entry name" value="Trnsprt_adja_ssu-like"/>
</dbReference>
<dbReference type="AlphaFoldDB" id="A0A2A9EPQ6"/>
<name>A0A2A9EPQ6_9MICO</name>
<keyword evidence="1" id="KW-0812">Transmembrane</keyword>
<evidence type="ECO:0000256" key="1">
    <source>
        <dbReference type="SAM" id="Phobius"/>
    </source>
</evidence>
<comment type="caution">
    <text evidence="2">The sequence shown here is derived from an EMBL/GenBank/DDBJ whole genome shotgun (WGS) entry which is preliminary data.</text>
</comment>
<feature type="transmembrane region" description="Helical" evidence="1">
    <location>
        <begin position="6"/>
        <end position="28"/>
    </location>
</feature>
<gene>
    <name evidence="2" type="ORF">ATJ97_3116</name>
</gene>